<evidence type="ECO:0000313" key="4">
    <source>
        <dbReference type="EMBL" id="MFC5344473.1"/>
    </source>
</evidence>
<sequence>MTGGVRGLLVAVALSLGACASVGGGGEPPAVALLDDPGLGGTRWGLLAITTDGQTVASVRADDRFVPASNTKIFVTATAFARLEGLDAPGDDGTSVRLEPDREGPPDVVLVGAGDALLGDGPGCVETCLAELADAVAARIRRVDDVVGDDRLYPDERWGPGWSWDDMQTSFGTAVSALTVNDNVVVAEVAPGEAVGAPVRANWRAGDDLLMLENAAATAAEGEGDLRLERQPGSDVVRLYGRLPVGSAPLTLRIGIDDPAETAALRFRRLLEQRGVLVEGEARARHRPLALSDDPAARTGAAEREPEDGVEVARLARRPLSLSLQRIGKNSQNLHAELMLRRLGLIEGTGSRADGLALVEAEMAEAGVTRAAFDLHDGSGMSVYNRVSPRAAADFLRWTMSQPWGEAWRASLPVGGRDGTLSRRFVGTALEGKIFAKTGSLNGVNALAGFLTAASGRMLVFAVYANDRPSTAGSVTEVMDRMLVALAAAN</sequence>
<comment type="caution">
    <text evidence="4">The sequence shown here is derived from an EMBL/GenBank/DDBJ whole genome shotgun (WGS) entry which is preliminary data.</text>
</comment>
<dbReference type="PRINTS" id="PR00922">
    <property type="entry name" value="DADACBPTASE3"/>
</dbReference>
<dbReference type="RefSeq" id="WP_374036102.1">
    <property type="nucleotide sequence ID" value="NZ_CP169082.1"/>
</dbReference>
<dbReference type="PANTHER" id="PTHR30023:SF0">
    <property type="entry name" value="PENICILLIN-SENSITIVE CARBOXYPEPTIDASE A"/>
    <property type="match status" value="1"/>
</dbReference>
<dbReference type="Gene3D" id="3.50.80.20">
    <property type="entry name" value="D-Ala-D-Ala carboxypeptidase C, peptidase S13"/>
    <property type="match status" value="1"/>
</dbReference>
<keyword evidence="3" id="KW-0732">Signal</keyword>
<dbReference type="SUPFAM" id="SSF56601">
    <property type="entry name" value="beta-lactamase/transpeptidase-like"/>
    <property type="match status" value="1"/>
</dbReference>
<reference evidence="5" key="1">
    <citation type="journal article" date="2019" name="Int. J. Syst. Evol. Microbiol.">
        <title>The Global Catalogue of Microorganisms (GCM) 10K type strain sequencing project: providing services to taxonomists for standard genome sequencing and annotation.</title>
        <authorList>
            <consortium name="The Broad Institute Genomics Platform"/>
            <consortium name="The Broad Institute Genome Sequencing Center for Infectious Disease"/>
            <person name="Wu L."/>
            <person name="Ma J."/>
        </authorList>
    </citation>
    <scope>NUCLEOTIDE SEQUENCE [LARGE SCALE GENOMIC DNA]</scope>
    <source>
        <strain evidence="5">JCM 12125</strain>
    </source>
</reference>
<gene>
    <name evidence="4" type="primary">dacB</name>
    <name evidence="4" type="ORF">ACFPIE_11140</name>
</gene>
<proteinExistence type="inferred from homology"/>
<keyword evidence="4" id="KW-0121">Carboxypeptidase</keyword>
<dbReference type="EMBL" id="JBHSLF010000021">
    <property type="protein sequence ID" value="MFC5344473.1"/>
    <property type="molecule type" value="Genomic_DNA"/>
</dbReference>
<accession>A0ABW0FU56</accession>
<dbReference type="PROSITE" id="PS51257">
    <property type="entry name" value="PROKAR_LIPOPROTEIN"/>
    <property type="match status" value="1"/>
</dbReference>
<dbReference type="NCBIfam" id="TIGR00666">
    <property type="entry name" value="PBP4"/>
    <property type="match status" value="1"/>
</dbReference>
<evidence type="ECO:0000256" key="1">
    <source>
        <dbReference type="ARBA" id="ARBA00006096"/>
    </source>
</evidence>
<organism evidence="4 5">
    <name type="scientific">Brevundimonas staleyi</name>
    <dbReference type="NCBI Taxonomy" id="74326"/>
    <lineage>
        <taxon>Bacteria</taxon>
        <taxon>Pseudomonadati</taxon>
        <taxon>Pseudomonadota</taxon>
        <taxon>Alphaproteobacteria</taxon>
        <taxon>Caulobacterales</taxon>
        <taxon>Caulobacteraceae</taxon>
        <taxon>Brevundimonas</taxon>
    </lineage>
</organism>
<dbReference type="Proteomes" id="UP001596152">
    <property type="component" value="Unassembled WGS sequence"/>
</dbReference>
<keyword evidence="4" id="KW-0645">Protease</keyword>
<evidence type="ECO:0000313" key="5">
    <source>
        <dbReference type="Proteomes" id="UP001596152"/>
    </source>
</evidence>
<dbReference type="GO" id="GO:0009002">
    <property type="term" value="F:serine-type D-Ala-D-Ala carboxypeptidase activity"/>
    <property type="evidence" value="ECO:0007669"/>
    <property type="project" value="UniProtKB-EC"/>
</dbReference>
<evidence type="ECO:0000256" key="2">
    <source>
        <dbReference type="ARBA" id="ARBA00022801"/>
    </source>
</evidence>
<comment type="similarity">
    <text evidence="1">Belongs to the peptidase S13 family.</text>
</comment>
<dbReference type="InterPro" id="IPR012338">
    <property type="entry name" value="Beta-lactam/transpept-like"/>
</dbReference>
<name>A0ABW0FU56_9CAUL</name>
<feature type="chain" id="PRO_5046321095" evidence="3">
    <location>
        <begin position="21"/>
        <end position="490"/>
    </location>
</feature>
<dbReference type="PANTHER" id="PTHR30023">
    <property type="entry name" value="D-ALANYL-D-ALANINE CARBOXYPEPTIDASE"/>
    <property type="match status" value="1"/>
</dbReference>
<dbReference type="Gene3D" id="3.40.710.10">
    <property type="entry name" value="DD-peptidase/beta-lactamase superfamily"/>
    <property type="match status" value="1"/>
</dbReference>
<dbReference type="Pfam" id="PF02113">
    <property type="entry name" value="Peptidase_S13"/>
    <property type="match status" value="1"/>
</dbReference>
<protein>
    <submittedName>
        <fullName evidence="4">D-alanyl-D-alanine carboxypeptidase/D-alanyl-D-alanine-endopeptidase</fullName>
        <ecNumber evidence="4">3.4.16.4</ecNumber>
    </submittedName>
</protein>
<evidence type="ECO:0000256" key="3">
    <source>
        <dbReference type="SAM" id="SignalP"/>
    </source>
</evidence>
<keyword evidence="5" id="KW-1185">Reference proteome</keyword>
<feature type="signal peptide" evidence="3">
    <location>
        <begin position="1"/>
        <end position="20"/>
    </location>
</feature>
<dbReference type="EC" id="3.4.16.4" evidence="4"/>
<keyword evidence="2 4" id="KW-0378">Hydrolase</keyword>
<dbReference type="InterPro" id="IPR000667">
    <property type="entry name" value="Peptidase_S13"/>
</dbReference>